<reference evidence="7" key="1">
    <citation type="journal article" date="2013" name="Stand. Genomic Sci.">
        <title>Complete genome sequence of the halophilic bacterium Spirochaeta africana type strain (Z-7692(T)) from the alkaline Lake Magadi in the East African Rift.</title>
        <authorList>
            <person name="Liolos K."/>
            <person name="Abt B."/>
            <person name="Scheuner C."/>
            <person name="Teshima H."/>
            <person name="Held B."/>
            <person name="Lapidus A."/>
            <person name="Nolan M."/>
            <person name="Lucas S."/>
            <person name="Deshpande S."/>
            <person name="Cheng J.F."/>
            <person name="Tapia R."/>
            <person name="Goodwin L.A."/>
            <person name="Pitluck S."/>
            <person name="Pagani I."/>
            <person name="Ivanova N."/>
            <person name="Mavromatis K."/>
            <person name="Mikhailova N."/>
            <person name="Huntemann M."/>
            <person name="Pati A."/>
            <person name="Chen A."/>
            <person name="Palaniappan K."/>
            <person name="Land M."/>
            <person name="Rohde M."/>
            <person name="Tindall B.J."/>
            <person name="Detter J.C."/>
            <person name="Goker M."/>
            <person name="Bristow J."/>
            <person name="Eisen J.A."/>
            <person name="Markowitz V."/>
            <person name="Hugenholtz P."/>
            <person name="Woyke T."/>
            <person name="Klenk H.P."/>
            <person name="Kyrpides N.C."/>
        </authorList>
    </citation>
    <scope>NUCLEOTIDE SEQUENCE</scope>
    <source>
        <strain evidence="7">ATCC 700263 / DSM 8902 / Z-7692</strain>
    </source>
</reference>
<evidence type="ECO:0000256" key="2">
    <source>
        <dbReference type="ARBA" id="ARBA00009852"/>
    </source>
</evidence>
<evidence type="ECO:0000256" key="4">
    <source>
        <dbReference type="ARBA" id="ARBA00023136"/>
    </source>
</evidence>
<sequence length="275" mass="31027">MLHWGAPISRPQLSRLYCTLVLLAATAIEPAAAQHSLPTIHPNAAYDLEIEDPSGLTLDRSGAFLWTVSDMRGDGVYAITFEGEILAKLSYEGHDLEGITQDPRDGSLYLAEERRREIVHIDRTGAELRRFPVDVPVNELNTGLEGIAFNPHRNILYLANQNIPRWLLEINLDPDAPNSQPGDILRRLQADFPPPYFLLELSGLWYDAEYDELWIVSDQSAKIVVVDSSYRIQRGWQLTRVGFEGIAVDRAAGKLYLVNDEENRLYVYDLPADPD</sequence>
<dbReference type="HOGENOM" id="CLU_993677_0_0_12"/>
<dbReference type="Pfam" id="PF06977">
    <property type="entry name" value="SdiA-regulated"/>
    <property type="match status" value="1"/>
</dbReference>
<feature type="chain" id="PRO_5003623561" description="Phytase-like domain-containing protein" evidence="5">
    <location>
        <begin position="34"/>
        <end position="275"/>
    </location>
</feature>
<dbReference type="Gene3D" id="2.120.10.30">
    <property type="entry name" value="TolB, C-terminal domain"/>
    <property type="match status" value="1"/>
</dbReference>
<dbReference type="PATRIC" id="fig|889378.3.peg.74"/>
<proteinExistence type="inferred from homology"/>
<evidence type="ECO:0000313" key="6">
    <source>
        <dbReference type="EMBL" id="AFG36181.1"/>
    </source>
</evidence>
<gene>
    <name evidence="6" type="ordered locus">Spiaf_0072</name>
</gene>
<comment type="similarity">
    <text evidence="2">Belongs to the YjiK family.</text>
</comment>
<dbReference type="InterPro" id="IPR009722">
    <property type="entry name" value="YjiK/CarP"/>
</dbReference>
<accession>H9UF88</accession>
<evidence type="ECO:0008006" key="8">
    <source>
        <dbReference type="Google" id="ProtNLM"/>
    </source>
</evidence>
<evidence type="ECO:0000256" key="5">
    <source>
        <dbReference type="SAM" id="SignalP"/>
    </source>
</evidence>
<keyword evidence="4" id="KW-0472">Membrane</keyword>
<dbReference type="InterPro" id="IPR011042">
    <property type="entry name" value="6-blade_b-propeller_TolB-like"/>
</dbReference>
<dbReference type="OrthoDB" id="1432223at2"/>
<name>H9UF88_SPIAZ</name>
<comment type="subcellular location">
    <subcellularLocation>
        <location evidence="1">Cell membrane</location>
    </subcellularLocation>
</comment>
<dbReference type="STRING" id="889378.Spiaf_0072"/>
<evidence type="ECO:0000256" key="3">
    <source>
        <dbReference type="ARBA" id="ARBA00022475"/>
    </source>
</evidence>
<keyword evidence="7" id="KW-1185">Reference proteome</keyword>
<dbReference type="SUPFAM" id="SSF50956">
    <property type="entry name" value="Thermostable phytase (3-phytase)"/>
    <property type="match status" value="1"/>
</dbReference>
<dbReference type="EMBL" id="CP003282">
    <property type="protein sequence ID" value="AFG36181.1"/>
    <property type="molecule type" value="Genomic_DNA"/>
</dbReference>
<keyword evidence="3" id="KW-1003">Cell membrane</keyword>
<dbReference type="KEGG" id="sfc:Spiaf_0072"/>
<evidence type="ECO:0000313" key="7">
    <source>
        <dbReference type="Proteomes" id="UP000007383"/>
    </source>
</evidence>
<feature type="signal peptide" evidence="5">
    <location>
        <begin position="1"/>
        <end position="33"/>
    </location>
</feature>
<evidence type="ECO:0000256" key="1">
    <source>
        <dbReference type="ARBA" id="ARBA00004236"/>
    </source>
</evidence>
<dbReference type="AlphaFoldDB" id="H9UF88"/>
<dbReference type="GO" id="GO:0005886">
    <property type="term" value="C:plasma membrane"/>
    <property type="evidence" value="ECO:0007669"/>
    <property type="project" value="UniProtKB-SubCell"/>
</dbReference>
<protein>
    <recommendedName>
        <fullName evidence="8">Phytase-like domain-containing protein</fullName>
    </recommendedName>
</protein>
<dbReference type="Proteomes" id="UP000007383">
    <property type="component" value="Chromosome"/>
</dbReference>
<keyword evidence="5" id="KW-0732">Signal</keyword>
<dbReference type="eggNOG" id="COG3204">
    <property type="taxonomic scope" value="Bacteria"/>
</dbReference>
<dbReference type="RefSeq" id="WP_014454179.1">
    <property type="nucleotide sequence ID" value="NC_017098.1"/>
</dbReference>
<organism evidence="6 7">
    <name type="scientific">Spirochaeta africana (strain ATCC 700263 / DSM 8902 / Z-7692)</name>
    <dbReference type="NCBI Taxonomy" id="889378"/>
    <lineage>
        <taxon>Bacteria</taxon>
        <taxon>Pseudomonadati</taxon>
        <taxon>Spirochaetota</taxon>
        <taxon>Spirochaetia</taxon>
        <taxon>Spirochaetales</taxon>
        <taxon>Spirochaetaceae</taxon>
        <taxon>Spirochaeta</taxon>
    </lineage>
</organism>